<dbReference type="AlphaFoldDB" id="A0A6J4UV44"/>
<evidence type="ECO:0000256" key="1">
    <source>
        <dbReference type="SAM" id="MobiDB-lite"/>
    </source>
</evidence>
<name>A0A6J4UV44_9BACT</name>
<evidence type="ECO:0000313" key="2">
    <source>
        <dbReference type="EMBL" id="CAA9560755.1"/>
    </source>
</evidence>
<accession>A0A6J4UV44</accession>
<organism evidence="2">
    <name type="scientific">uncultured Thermomicrobiales bacterium</name>
    <dbReference type="NCBI Taxonomy" id="1645740"/>
    <lineage>
        <taxon>Bacteria</taxon>
        <taxon>Pseudomonadati</taxon>
        <taxon>Thermomicrobiota</taxon>
        <taxon>Thermomicrobia</taxon>
        <taxon>Thermomicrobiales</taxon>
        <taxon>environmental samples</taxon>
    </lineage>
</organism>
<gene>
    <name evidence="2" type="ORF">AVDCRST_MAG18-1060</name>
</gene>
<feature type="region of interest" description="Disordered" evidence="1">
    <location>
        <begin position="1"/>
        <end position="30"/>
    </location>
</feature>
<sequence length="45" mass="5123">MLRSTGRFAAGVARQSTRSRGDDGMVETPSRVEQRHLHILDLEVW</sequence>
<dbReference type="EMBL" id="CADCWN010000075">
    <property type="protein sequence ID" value="CAA9560755.1"/>
    <property type="molecule type" value="Genomic_DNA"/>
</dbReference>
<reference evidence="2" key="1">
    <citation type="submission" date="2020-02" db="EMBL/GenBank/DDBJ databases">
        <authorList>
            <person name="Meier V. D."/>
        </authorList>
    </citation>
    <scope>NUCLEOTIDE SEQUENCE</scope>
    <source>
        <strain evidence="2">AVDCRST_MAG18</strain>
    </source>
</reference>
<proteinExistence type="predicted"/>
<protein>
    <submittedName>
        <fullName evidence="2">Uncharacterized protein</fullName>
    </submittedName>
</protein>